<dbReference type="PANTHER" id="PTHR45644:SF85">
    <property type="entry name" value="P-LOOP CONTAINING NUCLEOSIDE TRIPHOSPHATE HYDROLASES SUPERFAMILY PROTEIN"/>
    <property type="match status" value="1"/>
</dbReference>
<dbReference type="AlphaFoldDB" id="A0A388KG09"/>
<organism evidence="4 5">
    <name type="scientific">Chara braunii</name>
    <name type="common">Braun's stonewort</name>
    <dbReference type="NCBI Taxonomy" id="69332"/>
    <lineage>
        <taxon>Eukaryota</taxon>
        <taxon>Viridiplantae</taxon>
        <taxon>Streptophyta</taxon>
        <taxon>Charophyceae</taxon>
        <taxon>Charales</taxon>
        <taxon>Characeae</taxon>
        <taxon>Chara</taxon>
    </lineage>
</organism>
<feature type="compositionally biased region" description="Basic and acidic residues" evidence="3">
    <location>
        <begin position="7"/>
        <end position="25"/>
    </location>
</feature>
<dbReference type="GO" id="GO:0005524">
    <property type="term" value="F:ATP binding"/>
    <property type="evidence" value="ECO:0007669"/>
    <property type="project" value="UniProtKB-KW"/>
</dbReference>
<sequence>MAAAYRPIREMLDAESKAREDEKAKPSAAEGPKGETKDSNASPAEMSAKLETDRGARESPAEKTVAAAEEGGGAPTAAAAAAAAESSISSKGGDHLSPDIVKHISSKETVDATPTAMEGAADAGRVKADANGSQVTEKKTQAKDTTQSSSGIKKSEISVVQSTPSSSSAHTARAQYPRALSMDDMRNAKKEVCASVASGTGIMKELEEWNEQYGEGGSGKKKEQLTYFM</sequence>
<protein>
    <submittedName>
        <fullName evidence="4">Uncharacterized protein</fullName>
    </submittedName>
</protein>
<dbReference type="OrthoDB" id="1097697at2759"/>
<keyword evidence="1" id="KW-0547">Nucleotide-binding</keyword>
<keyword evidence="2" id="KW-0067">ATP-binding</keyword>
<dbReference type="Gramene" id="GBG68992">
    <property type="protein sequence ID" value="GBG68992"/>
    <property type="gene ID" value="CBR_g3691"/>
</dbReference>
<gene>
    <name evidence="4" type="ORF">CBR_g3691</name>
</gene>
<name>A0A388KG09_CHABU</name>
<dbReference type="InterPro" id="IPR051701">
    <property type="entry name" value="Mito_OM_Translocase_MSP1"/>
</dbReference>
<feature type="compositionally biased region" description="Basic and acidic residues" evidence="3">
    <location>
        <begin position="48"/>
        <end position="61"/>
    </location>
</feature>
<proteinExistence type="predicted"/>
<dbReference type="Proteomes" id="UP000265515">
    <property type="component" value="Unassembled WGS sequence"/>
</dbReference>
<feature type="compositionally biased region" description="Polar residues" evidence="3">
    <location>
        <begin position="143"/>
        <end position="152"/>
    </location>
</feature>
<dbReference type="EMBL" id="BFEA01000108">
    <property type="protein sequence ID" value="GBG68992.1"/>
    <property type="molecule type" value="Genomic_DNA"/>
</dbReference>
<feature type="compositionally biased region" description="Low complexity" evidence="3">
    <location>
        <begin position="75"/>
        <end position="85"/>
    </location>
</feature>
<feature type="region of interest" description="Disordered" evidence="3">
    <location>
        <begin position="1"/>
        <end position="182"/>
    </location>
</feature>
<dbReference type="STRING" id="69332.A0A388KG09"/>
<keyword evidence="5" id="KW-1185">Reference proteome</keyword>
<dbReference type="GO" id="GO:0005741">
    <property type="term" value="C:mitochondrial outer membrane"/>
    <property type="evidence" value="ECO:0007669"/>
    <property type="project" value="TreeGrafter"/>
</dbReference>
<evidence type="ECO:0000256" key="1">
    <source>
        <dbReference type="ARBA" id="ARBA00022741"/>
    </source>
</evidence>
<evidence type="ECO:0000256" key="3">
    <source>
        <dbReference type="SAM" id="MobiDB-lite"/>
    </source>
</evidence>
<accession>A0A388KG09</accession>
<dbReference type="PANTHER" id="PTHR45644">
    <property type="entry name" value="AAA ATPASE, PUTATIVE (AFU_ORTHOLOGUE AFUA_2G12920)-RELATED-RELATED"/>
    <property type="match status" value="1"/>
</dbReference>
<evidence type="ECO:0000313" key="4">
    <source>
        <dbReference type="EMBL" id="GBG68992.1"/>
    </source>
</evidence>
<evidence type="ECO:0000256" key="2">
    <source>
        <dbReference type="ARBA" id="ARBA00022840"/>
    </source>
</evidence>
<feature type="compositionally biased region" description="Basic and acidic residues" evidence="3">
    <location>
        <begin position="92"/>
        <end position="110"/>
    </location>
</feature>
<evidence type="ECO:0000313" key="5">
    <source>
        <dbReference type="Proteomes" id="UP000265515"/>
    </source>
</evidence>
<comment type="caution">
    <text evidence="4">The sequence shown here is derived from an EMBL/GenBank/DDBJ whole genome shotgun (WGS) entry which is preliminary data.</text>
</comment>
<feature type="compositionally biased region" description="Low complexity" evidence="3">
    <location>
        <begin position="157"/>
        <end position="168"/>
    </location>
</feature>
<reference evidence="4 5" key="1">
    <citation type="journal article" date="2018" name="Cell">
        <title>The Chara Genome: Secondary Complexity and Implications for Plant Terrestrialization.</title>
        <authorList>
            <person name="Nishiyama T."/>
            <person name="Sakayama H."/>
            <person name="Vries J.D."/>
            <person name="Buschmann H."/>
            <person name="Saint-Marcoux D."/>
            <person name="Ullrich K.K."/>
            <person name="Haas F.B."/>
            <person name="Vanderstraeten L."/>
            <person name="Becker D."/>
            <person name="Lang D."/>
            <person name="Vosolsobe S."/>
            <person name="Rombauts S."/>
            <person name="Wilhelmsson P.K.I."/>
            <person name="Janitza P."/>
            <person name="Kern R."/>
            <person name="Heyl A."/>
            <person name="Rumpler F."/>
            <person name="Villalobos L.I.A.C."/>
            <person name="Clay J.M."/>
            <person name="Skokan R."/>
            <person name="Toyoda A."/>
            <person name="Suzuki Y."/>
            <person name="Kagoshima H."/>
            <person name="Schijlen E."/>
            <person name="Tajeshwar N."/>
            <person name="Catarino B."/>
            <person name="Hetherington A.J."/>
            <person name="Saltykova A."/>
            <person name="Bonnot C."/>
            <person name="Breuninger H."/>
            <person name="Symeonidi A."/>
            <person name="Radhakrishnan G.V."/>
            <person name="Van Nieuwerburgh F."/>
            <person name="Deforce D."/>
            <person name="Chang C."/>
            <person name="Karol K.G."/>
            <person name="Hedrich R."/>
            <person name="Ulvskov P."/>
            <person name="Glockner G."/>
            <person name="Delwiche C.F."/>
            <person name="Petrasek J."/>
            <person name="Van de Peer Y."/>
            <person name="Friml J."/>
            <person name="Beilby M."/>
            <person name="Dolan L."/>
            <person name="Kohara Y."/>
            <person name="Sugano S."/>
            <person name="Fujiyama A."/>
            <person name="Delaux P.-M."/>
            <person name="Quint M."/>
            <person name="TheiBen G."/>
            <person name="Hagemann M."/>
            <person name="Harholt J."/>
            <person name="Dunand C."/>
            <person name="Zachgo S."/>
            <person name="Langdale J."/>
            <person name="Maumus F."/>
            <person name="Straeten D.V.D."/>
            <person name="Gould S.B."/>
            <person name="Rensing S.A."/>
        </authorList>
    </citation>
    <scope>NUCLEOTIDE SEQUENCE [LARGE SCALE GENOMIC DNA]</scope>
    <source>
        <strain evidence="4 5">S276</strain>
    </source>
</reference>